<evidence type="ECO:0000313" key="2">
    <source>
        <dbReference type="Proteomes" id="UP000019265"/>
    </source>
</evidence>
<evidence type="ECO:0000313" key="1">
    <source>
        <dbReference type="EMBL" id="AHI53777.1"/>
    </source>
</evidence>
<dbReference type="HOGENOM" id="CLU_2048270_0_0_14"/>
<gene>
    <name evidence="1" type="ORF">SSABA_v1c03680</name>
</gene>
<dbReference type="KEGG" id="ssab:SSABA_v1c03680"/>
<dbReference type="AlphaFoldDB" id="W6A9S7"/>
<name>W6A9S7_9MOLU</name>
<keyword evidence="2" id="KW-1185">Reference proteome</keyword>
<dbReference type="Proteomes" id="UP000019265">
    <property type="component" value="Chromosome"/>
</dbReference>
<protein>
    <submittedName>
        <fullName evidence="1">Uncharacterized protein</fullName>
    </submittedName>
</protein>
<organism evidence="1 2">
    <name type="scientific">Spiroplasma sabaudiense Ar-1343</name>
    <dbReference type="NCBI Taxonomy" id="1276257"/>
    <lineage>
        <taxon>Bacteria</taxon>
        <taxon>Bacillati</taxon>
        <taxon>Mycoplasmatota</taxon>
        <taxon>Mollicutes</taxon>
        <taxon>Entomoplasmatales</taxon>
        <taxon>Spiroplasmataceae</taxon>
        <taxon>Spiroplasma</taxon>
    </lineage>
</organism>
<sequence>MISDNSNLGKPFRPYGHEATSEEIAKFTLLIPHHEWFSKLYSESAIGYTTSPNGTGLCEYISISMLFFIKKYSYPLDILLSKSLIITSRYTGKLAKLVSRGIIIQKHLKKKNLLLLNYGK</sequence>
<reference evidence="1 2" key="1">
    <citation type="journal article" date="2014" name="Genome Biol. Evol.">
        <title>Molecular evolution of the substrate utilization strategies and putative virulence factors in mosquito-associated Spiroplasma species.</title>
        <authorList>
            <person name="Chang T.H."/>
            <person name="Lo W.S."/>
            <person name="Ku C."/>
            <person name="Chen L.L."/>
            <person name="Kuo C.H."/>
        </authorList>
    </citation>
    <scope>NUCLEOTIDE SEQUENCE [LARGE SCALE GENOMIC DNA]</scope>
    <source>
        <strain evidence="1">Ar-1343</strain>
    </source>
</reference>
<accession>W6A9S7</accession>
<proteinExistence type="predicted"/>
<dbReference type="EMBL" id="CP006934">
    <property type="protein sequence ID" value="AHI53777.1"/>
    <property type="molecule type" value="Genomic_DNA"/>
</dbReference>
<dbReference type="STRING" id="1276257.SSABA_v1c03680"/>